<evidence type="ECO:0000256" key="3">
    <source>
        <dbReference type="ARBA" id="ARBA00023163"/>
    </source>
</evidence>
<dbReference type="Pfam" id="PF00564">
    <property type="entry name" value="PB1"/>
    <property type="match status" value="1"/>
</dbReference>
<dbReference type="Pfam" id="PF02042">
    <property type="entry name" value="RWP-RK"/>
    <property type="match status" value="1"/>
</dbReference>
<evidence type="ECO:0000256" key="5">
    <source>
        <dbReference type="ARBA" id="ARBA00023242"/>
    </source>
</evidence>
<comment type="caution">
    <text evidence="9">The sequence shown here is derived from an EMBL/GenBank/DDBJ whole genome shotgun (WGS) entry which is preliminary data.</text>
</comment>
<feature type="region of interest" description="Disordered" evidence="6">
    <location>
        <begin position="292"/>
        <end position="314"/>
    </location>
</feature>
<dbReference type="SMART" id="SM00666">
    <property type="entry name" value="PB1"/>
    <property type="match status" value="1"/>
</dbReference>
<dbReference type="InterPro" id="IPR000270">
    <property type="entry name" value="PB1_dom"/>
</dbReference>
<gene>
    <name evidence="9" type="ORF">Slati_1176700</name>
</gene>
<evidence type="ECO:0000256" key="2">
    <source>
        <dbReference type="ARBA" id="ARBA00023125"/>
    </source>
</evidence>
<feature type="domain" description="RWP-RK" evidence="7">
    <location>
        <begin position="320"/>
        <end position="404"/>
    </location>
</feature>
<feature type="domain" description="PB1" evidence="8">
    <location>
        <begin position="445"/>
        <end position="526"/>
    </location>
</feature>
<dbReference type="EMBL" id="JACGWN010000004">
    <property type="protein sequence ID" value="KAL0451986.1"/>
    <property type="molecule type" value="Genomic_DNA"/>
</dbReference>
<dbReference type="PROSITE" id="PS51519">
    <property type="entry name" value="RWP_RK"/>
    <property type="match status" value="1"/>
</dbReference>
<proteinExistence type="predicted"/>
<dbReference type="InterPro" id="IPR003018">
    <property type="entry name" value="GAF"/>
</dbReference>
<dbReference type="InterPro" id="IPR053793">
    <property type="entry name" value="PB1-like"/>
</dbReference>
<dbReference type="PROSITE" id="PS51745">
    <property type="entry name" value="PB1"/>
    <property type="match status" value="1"/>
</dbReference>
<feature type="region of interest" description="Disordered" evidence="6">
    <location>
        <begin position="403"/>
        <end position="436"/>
    </location>
</feature>
<dbReference type="InterPro" id="IPR029016">
    <property type="entry name" value="GAF-like_dom_sf"/>
</dbReference>
<keyword evidence="2" id="KW-0238">DNA-binding</keyword>
<reference evidence="9" key="1">
    <citation type="submission" date="2020-06" db="EMBL/GenBank/DDBJ databases">
        <authorList>
            <person name="Li T."/>
            <person name="Hu X."/>
            <person name="Zhang T."/>
            <person name="Song X."/>
            <person name="Zhang H."/>
            <person name="Dai N."/>
            <person name="Sheng W."/>
            <person name="Hou X."/>
            <person name="Wei L."/>
        </authorList>
    </citation>
    <scope>NUCLEOTIDE SEQUENCE</scope>
    <source>
        <strain evidence="9">KEN1</strain>
        <tissue evidence="9">Leaf</tissue>
    </source>
</reference>
<dbReference type="Gene3D" id="3.10.20.90">
    <property type="entry name" value="Phosphatidylinositol 3-kinase Catalytic Subunit, Chain A, domain 1"/>
    <property type="match status" value="1"/>
</dbReference>
<sequence>MLVRKHCRDHQYFVDDGAKEEELGPLGRVFRSRSPESTPDIRLYSTKEFLYRDYAIRCGFRTYLALPIFDIDKSECLGVLECIGFEDAKNCTPFIRHALKMANLESPHFRVRSLEQETINQDSALHELKEMLRKVIRIFQLSLVAQVWVPCSQCTDTNKNLACVKLELVQSCHAYEEDRFMLCLQSSYTGNSLYVLQFFLSQASRKYELLCSFLSFLLPIMKETLESFKLAPGRQLGEELVVEVVSFDKNDELTSLELHQPDMLPVRFEVTQYIDKQPRYHHSTNQLVHDTLNRHNSSKPVPETEPDDVTASTDPKEIVTATPKKMKGERNSTSFDISYEDLALYFGKRLEDVAEELGVSSSTLKRKCRYYGIQRWSSRPNNKKNHSLFETSTSNKRVRCSEQQVLVSSSNNPPPQISPPHNQNVLQTSGIESSQNQTKLTEDGVVLIKAKFGEDTVKLQLPLSSGIEKLKEEVGKRFNLMNGSFKLYYLDEDEWILLACHDDLHLCMKTSTASGKTPIPILVKSVCN</sequence>
<dbReference type="Pfam" id="PF01590">
    <property type="entry name" value="GAF"/>
    <property type="match status" value="1"/>
</dbReference>
<evidence type="ECO:0000313" key="9">
    <source>
        <dbReference type="EMBL" id="KAL0451986.1"/>
    </source>
</evidence>
<dbReference type="PANTHER" id="PTHR32002:SF35">
    <property type="entry name" value="PROTEIN NLP6"/>
    <property type="match status" value="1"/>
</dbReference>
<evidence type="ECO:0000259" key="8">
    <source>
        <dbReference type="PROSITE" id="PS51745"/>
    </source>
</evidence>
<keyword evidence="4" id="KW-0675">Receptor</keyword>
<name>A0AAW2XDZ9_9LAMI</name>
<keyword evidence="1" id="KW-0805">Transcription regulation</keyword>
<organism evidence="9">
    <name type="scientific">Sesamum latifolium</name>
    <dbReference type="NCBI Taxonomy" id="2727402"/>
    <lineage>
        <taxon>Eukaryota</taxon>
        <taxon>Viridiplantae</taxon>
        <taxon>Streptophyta</taxon>
        <taxon>Embryophyta</taxon>
        <taxon>Tracheophyta</taxon>
        <taxon>Spermatophyta</taxon>
        <taxon>Magnoliopsida</taxon>
        <taxon>eudicotyledons</taxon>
        <taxon>Gunneridae</taxon>
        <taxon>Pentapetalae</taxon>
        <taxon>asterids</taxon>
        <taxon>lamiids</taxon>
        <taxon>Lamiales</taxon>
        <taxon>Pedaliaceae</taxon>
        <taxon>Sesamum</taxon>
    </lineage>
</organism>
<dbReference type="Gene3D" id="3.30.450.40">
    <property type="match status" value="1"/>
</dbReference>
<dbReference type="InterPro" id="IPR045012">
    <property type="entry name" value="NLP"/>
</dbReference>
<dbReference type="GO" id="GO:0003700">
    <property type="term" value="F:DNA-binding transcription factor activity"/>
    <property type="evidence" value="ECO:0007669"/>
    <property type="project" value="InterPro"/>
</dbReference>
<accession>A0AAW2XDZ9</accession>
<keyword evidence="5" id="KW-0539">Nucleus</keyword>
<dbReference type="InterPro" id="IPR003035">
    <property type="entry name" value="RWP-RK_dom"/>
</dbReference>
<dbReference type="AlphaFoldDB" id="A0AAW2XDZ9"/>
<protein>
    <submittedName>
        <fullName evidence="9">Protein NLP7</fullName>
    </submittedName>
</protein>
<evidence type="ECO:0000256" key="4">
    <source>
        <dbReference type="ARBA" id="ARBA00023170"/>
    </source>
</evidence>
<evidence type="ECO:0000256" key="1">
    <source>
        <dbReference type="ARBA" id="ARBA00023015"/>
    </source>
</evidence>
<keyword evidence="3" id="KW-0804">Transcription</keyword>
<evidence type="ECO:0000259" key="7">
    <source>
        <dbReference type="PROSITE" id="PS51519"/>
    </source>
</evidence>
<dbReference type="PANTHER" id="PTHR32002">
    <property type="entry name" value="PROTEIN NLP8"/>
    <property type="match status" value="1"/>
</dbReference>
<evidence type="ECO:0000256" key="6">
    <source>
        <dbReference type="SAM" id="MobiDB-lite"/>
    </source>
</evidence>
<feature type="compositionally biased region" description="Polar residues" evidence="6">
    <location>
        <begin position="425"/>
        <end position="436"/>
    </location>
</feature>
<reference evidence="9" key="2">
    <citation type="journal article" date="2024" name="Plant">
        <title>Genomic evolution and insights into agronomic trait innovations of Sesamum species.</title>
        <authorList>
            <person name="Miao H."/>
            <person name="Wang L."/>
            <person name="Qu L."/>
            <person name="Liu H."/>
            <person name="Sun Y."/>
            <person name="Le M."/>
            <person name="Wang Q."/>
            <person name="Wei S."/>
            <person name="Zheng Y."/>
            <person name="Lin W."/>
            <person name="Duan Y."/>
            <person name="Cao H."/>
            <person name="Xiong S."/>
            <person name="Wang X."/>
            <person name="Wei L."/>
            <person name="Li C."/>
            <person name="Ma Q."/>
            <person name="Ju M."/>
            <person name="Zhao R."/>
            <person name="Li G."/>
            <person name="Mu C."/>
            <person name="Tian Q."/>
            <person name="Mei H."/>
            <person name="Zhang T."/>
            <person name="Gao T."/>
            <person name="Zhang H."/>
        </authorList>
    </citation>
    <scope>NUCLEOTIDE SEQUENCE</scope>
    <source>
        <strain evidence="9">KEN1</strain>
    </source>
</reference>
<dbReference type="SUPFAM" id="SSF54277">
    <property type="entry name" value="CAD &amp; PB1 domains"/>
    <property type="match status" value="1"/>
</dbReference>
<dbReference type="GO" id="GO:0003677">
    <property type="term" value="F:DNA binding"/>
    <property type="evidence" value="ECO:0007669"/>
    <property type="project" value="UniProtKB-KW"/>
</dbReference>